<protein>
    <submittedName>
        <fullName evidence="2">Uncharacterized protein</fullName>
    </submittedName>
</protein>
<dbReference type="AlphaFoldDB" id="A0A6G0TR92"/>
<keyword evidence="1" id="KW-0472">Membrane</keyword>
<keyword evidence="1" id="KW-1133">Transmembrane helix</keyword>
<proteinExistence type="predicted"/>
<keyword evidence="1" id="KW-0812">Transmembrane</keyword>
<feature type="transmembrane region" description="Helical" evidence="1">
    <location>
        <begin position="265"/>
        <end position="284"/>
    </location>
</feature>
<evidence type="ECO:0000313" key="2">
    <source>
        <dbReference type="EMBL" id="KAE9536856.1"/>
    </source>
</evidence>
<dbReference type="EMBL" id="VYZN01000020">
    <property type="protein sequence ID" value="KAE9536856.1"/>
    <property type="molecule type" value="Genomic_DNA"/>
</dbReference>
<sequence>RYYLALMNTAKLVSNQLHVTIKFHNFHVTPNKRFVNINSWRLFLLFGTRRNEGWVYWRHKRAGFLNNRPQSMCKRMHVLDFSSYPIEPFLFLETITLQLFIFWYMLVIQKNYHNHTEMRAKKILNFVQRKSLRCFSDGLVVIRSSLHGKINVDAPSLCEHILLRLATSHENLLLRQLYNCRFFLAFFFFLLSSIGTPRGLENNNLLLYSMIVENKISVLYVPSAVDSVKGVFQQDIPYTGNENKIRRKQFFGFSRFNTTKLMESLVLNFQLLTTYTTIFMNYTYKMICKYSYKENA</sequence>
<feature type="non-terminal residue" evidence="2">
    <location>
        <position position="1"/>
    </location>
</feature>
<organism evidence="2 3">
    <name type="scientific">Aphis glycines</name>
    <name type="common">Soybean aphid</name>
    <dbReference type="NCBI Taxonomy" id="307491"/>
    <lineage>
        <taxon>Eukaryota</taxon>
        <taxon>Metazoa</taxon>
        <taxon>Ecdysozoa</taxon>
        <taxon>Arthropoda</taxon>
        <taxon>Hexapoda</taxon>
        <taxon>Insecta</taxon>
        <taxon>Pterygota</taxon>
        <taxon>Neoptera</taxon>
        <taxon>Paraneoptera</taxon>
        <taxon>Hemiptera</taxon>
        <taxon>Sternorrhyncha</taxon>
        <taxon>Aphidomorpha</taxon>
        <taxon>Aphidoidea</taxon>
        <taxon>Aphididae</taxon>
        <taxon>Aphidini</taxon>
        <taxon>Aphis</taxon>
        <taxon>Aphis</taxon>
    </lineage>
</organism>
<keyword evidence="3" id="KW-1185">Reference proteome</keyword>
<accession>A0A6G0TR92</accession>
<feature type="transmembrane region" description="Helical" evidence="1">
    <location>
        <begin position="89"/>
        <end position="108"/>
    </location>
</feature>
<reference evidence="2 3" key="1">
    <citation type="submission" date="2019-08" db="EMBL/GenBank/DDBJ databases">
        <title>The genome of the soybean aphid Biotype 1, its phylome, world population structure and adaptation to the North American continent.</title>
        <authorList>
            <person name="Giordano R."/>
            <person name="Donthu R.K."/>
            <person name="Hernandez A.G."/>
            <person name="Wright C.L."/>
            <person name="Zimin A.V."/>
        </authorList>
    </citation>
    <scope>NUCLEOTIDE SEQUENCE [LARGE SCALE GENOMIC DNA]</scope>
    <source>
        <tissue evidence="2">Whole aphids</tissue>
    </source>
</reference>
<comment type="caution">
    <text evidence="2">The sequence shown here is derived from an EMBL/GenBank/DDBJ whole genome shotgun (WGS) entry which is preliminary data.</text>
</comment>
<evidence type="ECO:0000256" key="1">
    <source>
        <dbReference type="SAM" id="Phobius"/>
    </source>
</evidence>
<feature type="transmembrane region" description="Helical" evidence="1">
    <location>
        <begin position="182"/>
        <end position="200"/>
    </location>
</feature>
<gene>
    <name evidence="2" type="ORF">AGLY_006918</name>
</gene>
<evidence type="ECO:0000313" key="3">
    <source>
        <dbReference type="Proteomes" id="UP000475862"/>
    </source>
</evidence>
<name>A0A6G0TR92_APHGL</name>
<dbReference type="Proteomes" id="UP000475862">
    <property type="component" value="Unassembled WGS sequence"/>
</dbReference>